<dbReference type="Proteomes" id="UP000774570">
    <property type="component" value="Unassembled WGS sequence"/>
</dbReference>
<name>A0ABS7G3W6_9ACTN</name>
<proteinExistence type="predicted"/>
<dbReference type="Gene3D" id="3.90.550.10">
    <property type="entry name" value="Spore Coat Polysaccharide Biosynthesis Protein SpsA, Chain A"/>
    <property type="match status" value="1"/>
</dbReference>
<keyword evidence="3" id="KW-1185">Reference proteome</keyword>
<dbReference type="RefSeq" id="WP_220170634.1">
    <property type="nucleotide sequence ID" value="NZ_JAIBOA010000034.1"/>
</dbReference>
<keyword evidence="2" id="KW-0808">Transferase</keyword>
<dbReference type="InterPro" id="IPR029044">
    <property type="entry name" value="Nucleotide-diphossugar_trans"/>
</dbReference>
<feature type="domain" description="Glycosyltransferase 2-like" evidence="1">
    <location>
        <begin position="9"/>
        <end position="181"/>
    </location>
</feature>
<dbReference type="SUPFAM" id="SSF53448">
    <property type="entry name" value="Nucleotide-diphospho-sugar transferases"/>
    <property type="match status" value="1"/>
</dbReference>
<dbReference type="CDD" id="cd00761">
    <property type="entry name" value="Glyco_tranf_GTA_type"/>
    <property type="match status" value="1"/>
</dbReference>
<evidence type="ECO:0000313" key="2">
    <source>
        <dbReference type="EMBL" id="MBW8487393.1"/>
    </source>
</evidence>
<keyword evidence="2" id="KW-0328">Glycosyltransferase</keyword>
<dbReference type="Pfam" id="PF00535">
    <property type="entry name" value="Glycos_transf_2"/>
    <property type="match status" value="1"/>
</dbReference>
<dbReference type="PANTHER" id="PTHR22916">
    <property type="entry name" value="GLYCOSYLTRANSFERASE"/>
    <property type="match status" value="1"/>
</dbReference>
<dbReference type="EC" id="2.4.-.-" evidence="2"/>
<reference evidence="2 3" key="1">
    <citation type="submission" date="2021-07" db="EMBL/GenBank/DDBJ databases">
        <title>Actinomadura sp. PM05-2 isolated from lichen.</title>
        <authorList>
            <person name="Somphong A."/>
            <person name="Phongsopitanun W."/>
            <person name="Tanasupawat S."/>
            <person name="Peongsungnone V."/>
        </authorList>
    </citation>
    <scope>NUCLEOTIDE SEQUENCE [LARGE SCALE GENOMIC DNA]</scope>
    <source>
        <strain evidence="2 3">PM05-2</strain>
    </source>
</reference>
<evidence type="ECO:0000313" key="3">
    <source>
        <dbReference type="Proteomes" id="UP000774570"/>
    </source>
</evidence>
<dbReference type="GO" id="GO:0016757">
    <property type="term" value="F:glycosyltransferase activity"/>
    <property type="evidence" value="ECO:0007669"/>
    <property type="project" value="UniProtKB-KW"/>
</dbReference>
<comment type="caution">
    <text evidence="2">The sequence shown here is derived from an EMBL/GenBank/DDBJ whole genome shotgun (WGS) entry which is preliminary data.</text>
</comment>
<dbReference type="PANTHER" id="PTHR22916:SF3">
    <property type="entry name" value="UDP-GLCNAC:BETAGAL BETA-1,3-N-ACETYLGLUCOSAMINYLTRANSFERASE-LIKE PROTEIN 1"/>
    <property type="match status" value="1"/>
</dbReference>
<organism evidence="2 3">
    <name type="scientific">Actinomadura parmotrematis</name>
    <dbReference type="NCBI Taxonomy" id="2864039"/>
    <lineage>
        <taxon>Bacteria</taxon>
        <taxon>Bacillati</taxon>
        <taxon>Actinomycetota</taxon>
        <taxon>Actinomycetes</taxon>
        <taxon>Streptosporangiales</taxon>
        <taxon>Thermomonosporaceae</taxon>
        <taxon>Actinomadura</taxon>
    </lineage>
</organism>
<dbReference type="EMBL" id="JAIBOA010000034">
    <property type="protein sequence ID" value="MBW8487393.1"/>
    <property type="molecule type" value="Genomic_DNA"/>
</dbReference>
<gene>
    <name evidence="2" type="ORF">K1Y72_33920</name>
</gene>
<dbReference type="InterPro" id="IPR001173">
    <property type="entry name" value="Glyco_trans_2-like"/>
</dbReference>
<sequence>MAPSPPDVTVVVIVHNDAARLPAAVASVLDQSLAGVEAVVVDDASTDGSGDVARALAAEHPGRVRAVVLPENSGGCGRPRNVGVRHARGAHVMFLDSDDTLDRHACRNMLEAAERTGADVVSGRCVRVFLDGRTGAAKGERAWMPWLYKETAVYRTLADKPELLFDTLSTNKCYRRGFLEEHDLRFREDLHYEDLLFSATVYLAARRIALIPHRVYNWNVAVGGGAPSISNRRGELANVEDRLAIHRQIDALLAAHGDPDLKTAKDVKFLKHDLKLYMSEYALRDAAYRKGFRALLAGYLPALDPAAADRVDPFLRMAAHLVTADDDAALLTVSERIGGKGRIASPLSLRNGRVYWCDRHLDTPEGRRVLDVTSLGLDTRPLASMKLAAHVTGHRAERGAQPAELRGRVVNPLGRIPRGELPGHLEFTSRADAAHTFTVPVRASANRTEVAWTAEFPPAPRTLPIGVRDTLWNVRLHLAAGGTDLVCPVLVPAGTAIDLKVPVRPAFALFTTTWLRAYAT</sequence>
<feature type="non-terminal residue" evidence="2">
    <location>
        <position position="520"/>
    </location>
</feature>
<protein>
    <submittedName>
        <fullName evidence="2">Glycosyltransferase</fullName>
        <ecNumber evidence="2">2.4.-.-</ecNumber>
    </submittedName>
</protein>
<evidence type="ECO:0000259" key="1">
    <source>
        <dbReference type="Pfam" id="PF00535"/>
    </source>
</evidence>
<accession>A0ABS7G3W6</accession>